<dbReference type="AlphaFoldDB" id="A0ABD5UAG1"/>
<sequence>MRSSIDDDSATSAWATRVRDHIEHNLAGSVRVLTPAVTALLTLAAMTGLAAAQSSSGGLCGTPAIALFEWAAQTGAGVLFLGGLLYGGFKHARAGMSRNPERSSEHRRTGTMAMVSGPIFGLIIVLGEQAAGAAGFNAAQCAQLTPWF</sequence>
<keyword evidence="1" id="KW-0812">Transmembrane</keyword>
<feature type="transmembrane region" description="Helical" evidence="1">
    <location>
        <begin position="64"/>
        <end position="89"/>
    </location>
</feature>
<evidence type="ECO:0000313" key="2">
    <source>
        <dbReference type="EMBL" id="MFC6837540.1"/>
    </source>
</evidence>
<name>A0ABD5UAG1_9EURY</name>
<dbReference type="Proteomes" id="UP001596406">
    <property type="component" value="Unassembled WGS sequence"/>
</dbReference>
<feature type="transmembrane region" description="Helical" evidence="1">
    <location>
        <begin position="110"/>
        <end position="127"/>
    </location>
</feature>
<dbReference type="RefSeq" id="WP_304449205.1">
    <property type="nucleotide sequence ID" value="NZ_JARRAH010000001.1"/>
</dbReference>
<reference evidence="2 3" key="1">
    <citation type="journal article" date="2019" name="Int. J. Syst. Evol. Microbiol.">
        <title>The Global Catalogue of Microorganisms (GCM) 10K type strain sequencing project: providing services to taxonomists for standard genome sequencing and annotation.</title>
        <authorList>
            <consortium name="The Broad Institute Genomics Platform"/>
            <consortium name="The Broad Institute Genome Sequencing Center for Infectious Disease"/>
            <person name="Wu L."/>
            <person name="Ma J."/>
        </authorList>
    </citation>
    <scope>NUCLEOTIDE SEQUENCE [LARGE SCALE GENOMIC DNA]</scope>
    <source>
        <strain evidence="2 3">PSRA2</strain>
    </source>
</reference>
<organism evidence="2 3">
    <name type="scientific">Halomarina ordinaria</name>
    <dbReference type="NCBI Taxonomy" id="3033939"/>
    <lineage>
        <taxon>Archaea</taxon>
        <taxon>Methanobacteriati</taxon>
        <taxon>Methanobacteriota</taxon>
        <taxon>Stenosarchaea group</taxon>
        <taxon>Halobacteria</taxon>
        <taxon>Halobacteriales</taxon>
        <taxon>Natronomonadaceae</taxon>
        <taxon>Halomarina</taxon>
    </lineage>
</organism>
<proteinExistence type="predicted"/>
<dbReference type="EMBL" id="JBHSXM010000001">
    <property type="protein sequence ID" value="MFC6837540.1"/>
    <property type="molecule type" value="Genomic_DNA"/>
</dbReference>
<keyword evidence="3" id="KW-1185">Reference proteome</keyword>
<accession>A0ABD5UAG1</accession>
<feature type="transmembrane region" description="Helical" evidence="1">
    <location>
        <begin position="32"/>
        <end position="52"/>
    </location>
</feature>
<gene>
    <name evidence="2" type="ORF">ACFQHK_13590</name>
</gene>
<evidence type="ECO:0000313" key="3">
    <source>
        <dbReference type="Proteomes" id="UP001596406"/>
    </source>
</evidence>
<protein>
    <submittedName>
        <fullName evidence="2">Uncharacterized protein</fullName>
    </submittedName>
</protein>
<comment type="caution">
    <text evidence="2">The sequence shown here is derived from an EMBL/GenBank/DDBJ whole genome shotgun (WGS) entry which is preliminary data.</text>
</comment>
<keyword evidence="1" id="KW-1133">Transmembrane helix</keyword>
<keyword evidence="1" id="KW-0472">Membrane</keyword>
<evidence type="ECO:0000256" key="1">
    <source>
        <dbReference type="SAM" id="Phobius"/>
    </source>
</evidence>